<comment type="caution">
    <text evidence="2">The sequence shown here is derived from an EMBL/GenBank/DDBJ whole genome shotgun (WGS) entry which is preliminary data.</text>
</comment>
<reference evidence="2 3" key="1">
    <citation type="submission" date="2014-04" db="EMBL/GenBank/DDBJ databases">
        <title>Comparative Genomics of Cryptosporidium Species.</title>
        <authorList>
            <person name="Silva J.C."/>
            <person name="Su Q."/>
            <person name="Chalmers R."/>
            <person name="Chibucos M.C."/>
            <person name="Elwin K."/>
            <person name="Godinez A."/>
            <person name="Guo F."/>
            <person name="Huynh K."/>
            <person name="Orvis J."/>
            <person name="Ott S."/>
            <person name="Sadzewicz L."/>
            <person name="Sengamalay N."/>
            <person name="Shetty A."/>
            <person name="Sun M."/>
            <person name="Tallon L."/>
            <person name="Xiao L."/>
            <person name="Zhang H."/>
            <person name="Fraser C.M."/>
            <person name="Zhu G."/>
            <person name="Kissinger J."/>
            <person name="Widmer G."/>
        </authorList>
    </citation>
    <scope>NUCLEOTIDE SEQUENCE [LARGE SCALE GENOMIC DNA]</scope>
    <source>
        <strain evidence="2 3">UKMEL1</strain>
    </source>
</reference>
<feature type="region of interest" description="Disordered" evidence="1">
    <location>
        <begin position="447"/>
        <end position="509"/>
    </location>
</feature>
<dbReference type="InterPro" id="IPR022086">
    <property type="entry name" value="IMCp"/>
</dbReference>
<dbReference type="Pfam" id="PF12314">
    <property type="entry name" value="IMCp"/>
    <property type="match status" value="1"/>
</dbReference>
<sequence>MNSCNSVGLCSAESESPILQHDYDSVDTNGNTSFGRTNISRREDFCCMNDRNVQDNEKESFIPQDCCSSNPRIVEDSNQDSVSSPGGNAQIVTVPLVQEVNVRDRIIEVPEVHITQKIRQKVIVKDVIRKVPKQEIQYVDKFVEVPEVRIVDKFVSKPVTKYVERHLPKVEVREIVKEIPKIEIQYVEKIVEVPEIRVVDKIVEIPTIKHVIKEVPKVEIKEIQVEKIVKVPKIEIKQVEKERKILGPVEYIDIPIERIILKPNPQIIEKIVQVPIPKEIEIEVPVYNPNIRDTVEIEVDNYYTVEKEVEVPIPGRIIPVPVEVEVEKIVEVPVQVPQEHIRIVQKQVPQYIEHIRTVEIPQYQDEFVEVPQYVPMVHHTIIKPVVSQEYKELPPVVEQGDVRYVKEPPQYLETEYVHGEPIELDCNTPLPAPPSPRYTTIKVSSANNRDNNMKDNLNVMSRPRPIPLLTPKRDKQNHEISTPRIKRPAQSAYHPLTTRKGRRPTTGSTKLKLRLSDTLVLLMGGFDLVRSEGMLHKSVV</sequence>
<dbReference type="OrthoDB" id="448535at2759"/>
<keyword evidence="3" id="KW-1185">Reference proteome</keyword>
<evidence type="ECO:0000313" key="2">
    <source>
        <dbReference type="EMBL" id="POM85121.1"/>
    </source>
</evidence>
<name>A0A2P4Z530_9CRYT</name>
<feature type="compositionally biased region" description="Low complexity" evidence="1">
    <location>
        <begin position="447"/>
        <end position="458"/>
    </location>
</feature>
<evidence type="ECO:0000256" key="1">
    <source>
        <dbReference type="SAM" id="MobiDB-lite"/>
    </source>
</evidence>
<protein>
    <submittedName>
        <fullName evidence="2">Inner membrane complex protein family protein</fullName>
    </submittedName>
</protein>
<dbReference type="Proteomes" id="UP000236928">
    <property type="component" value="Unassembled WGS sequence"/>
</dbReference>
<accession>A0A2P4Z530</accession>
<organism evidence="2 3">
    <name type="scientific">Cryptosporidium meleagridis</name>
    <dbReference type="NCBI Taxonomy" id="93969"/>
    <lineage>
        <taxon>Eukaryota</taxon>
        <taxon>Sar</taxon>
        <taxon>Alveolata</taxon>
        <taxon>Apicomplexa</taxon>
        <taxon>Conoidasida</taxon>
        <taxon>Coccidia</taxon>
        <taxon>Eucoccidiorida</taxon>
        <taxon>Eimeriorina</taxon>
        <taxon>Cryptosporidiidae</taxon>
        <taxon>Cryptosporidium</taxon>
    </lineage>
</organism>
<evidence type="ECO:0000313" key="3">
    <source>
        <dbReference type="Proteomes" id="UP000236928"/>
    </source>
</evidence>
<proteinExistence type="predicted"/>
<dbReference type="EMBL" id="JIBK01000049">
    <property type="protein sequence ID" value="POM85121.1"/>
    <property type="molecule type" value="Genomic_DNA"/>
</dbReference>
<dbReference type="VEuPathDB" id="CryptoDB:CmeUKMEL1_15810"/>
<gene>
    <name evidence="2" type="ORF">CmeUKMEL1_15810</name>
</gene>
<dbReference type="AlphaFoldDB" id="A0A2P4Z530"/>